<keyword evidence="2 5" id="KW-0808">Transferase</keyword>
<keyword evidence="3" id="KW-0012">Acyltransferase</keyword>
<evidence type="ECO:0000313" key="5">
    <source>
        <dbReference type="EMBL" id="SKC43682.1"/>
    </source>
</evidence>
<accession>A0A1T5IX76</accession>
<dbReference type="STRING" id="36842.SAMN02194393_00849"/>
<dbReference type="InterPro" id="IPR002505">
    <property type="entry name" value="PTA_PTB"/>
</dbReference>
<dbReference type="Gene3D" id="3.40.718.10">
    <property type="entry name" value="Isopropylmalate Dehydrogenase"/>
    <property type="match status" value="1"/>
</dbReference>
<evidence type="ECO:0000313" key="6">
    <source>
        <dbReference type="Proteomes" id="UP000190285"/>
    </source>
</evidence>
<dbReference type="PIRSF" id="PIRSF000428">
    <property type="entry name" value="P_Ac_trans"/>
    <property type="match status" value="1"/>
</dbReference>
<dbReference type="GO" id="GO:0016746">
    <property type="term" value="F:acyltransferase activity"/>
    <property type="evidence" value="ECO:0007669"/>
    <property type="project" value="UniProtKB-KW"/>
</dbReference>
<dbReference type="Pfam" id="PF01515">
    <property type="entry name" value="PTA_PTB"/>
    <property type="match status" value="2"/>
</dbReference>
<evidence type="ECO:0000259" key="4">
    <source>
        <dbReference type="Pfam" id="PF01515"/>
    </source>
</evidence>
<dbReference type="InterPro" id="IPR050500">
    <property type="entry name" value="Phos_Acetyltrans/Butyryltrans"/>
</dbReference>
<dbReference type="NCBIfam" id="NF006045">
    <property type="entry name" value="PRK08190.1"/>
    <property type="match status" value="1"/>
</dbReference>
<dbReference type="InterPro" id="IPR012147">
    <property type="entry name" value="P_Ac_Bu_trans"/>
</dbReference>
<name>A0A1T5IX76_9FIRM</name>
<gene>
    <name evidence="5" type="ORF">SAMN02194393_00849</name>
</gene>
<protein>
    <submittedName>
        <fullName evidence="5">Phosphate butyryltransferase</fullName>
    </submittedName>
</protein>
<dbReference type="SUPFAM" id="SSF53659">
    <property type="entry name" value="Isocitrate/Isopropylmalate dehydrogenase-like"/>
    <property type="match status" value="1"/>
</dbReference>
<evidence type="ECO:0000256" key="1">
    <source>
        <dbReference type="ARBA" id="ARBA00005656"/>
    </source>
</evidence>
<organism evidence="5 6">
    <name type="scientific">Maledivibacter halophilus</name>
    <dbReference type="NCBI Taxonomy" id="36842"/>
    <lineage>
        <taxon>Bacteria</taxon>
        <taxon>Bacillati</taxon>
        <taxon>Bacillota</taxon>
        <taxon>Clostridia</taxon>
        <taxon>Peptostreptococcales</taxon>
        <taxon>Caminicellaceae</taxon>
        <taxon>Maledivibacter</taxon>
    </lineage>
</organism>
<comment type="similarity">
    <text evidence="1">Belongs to the phosphate acetyltransferase and butyryltransferase family.</text>
</comment>
<evidence type="ECO:0000256" key="3">
    <source>
        <dbReference type="ARBA" id="ARBA00023315"/>
    </source>
</evidence>
<dbReference type="AlphaFoldDB" id="A0A1T5IX76"/>
<dbReference type="EMBL" id="FUZT01000001">
    <property type="protein sequence ID" value="SKC43682.1"/>
    <property type="molecule type" value="Genomic_DNA"/>
</dbReference>
<feature type="domain" description="Phosphate acetyl/butaryl transferase" evidence="4">
    <location>
        <begin position="8"/>
        <end position="76"/>
    </location>
</feature>
<dbReference type="PANTHER" id="PTHR43356:SF2">
    <property type="entry name" value="PHOSPHATE ACETYLTRANSFERASE"/>
    <property type="match status" value="1"/>
</dbReference>
<dbReference type="Proteomes" id="UP000190285">
    <property type="component" value="Unassembled WGS sequence"/>
</dbReference>
<evidence type="ECO:0000256" key="2">
    <source>
        <dbReference type="ARBA" id="ARBA00022679"/>
    </source>
</evidence>
<reference evidence="5 6" key="1">
    <citation type="submission" date="2017-02" db="EMBL/GenBank/DDBJ databases">
        <authorList>
            <person name="Peterson S.W."/>
        </authorList>
    </citation>
    <scope>NUCLEOTIDE SEQUENCE [LARGE SCALE GENOMIC DNA]</scope>
    <source>
        <strain evidence="5 6">M1</strain>
    </source>
</reference>
<keyword evidence="6" id="KW-1185">Reference proteome</keyword>
<dbReference type="PANTHER" id="PTHR43356">
    <property type="entry name" value="PHOSPHATE ACETYLTRANSFERASE"/>
    <property type="match status" value="1"/>
</dbReference>
<feature type="domain" description="Phosphate acetyl/butaryl transferase" evidence="4">
    <location>
        <begin position="81"/>
        <end position="297"/>
    </location>
</feature>
<proteinExistence type="inferred from homology"/>
<sequence length="307" mass="32857">MSVVIKNFEELIDASKKQKTMKLVVAAAQDEEVLIAVCNAAKLGIVDPILVGITKEIRDIAEKNNLDIHEYELIEKANLIEAASVSVELVSSGRADFVMKGLIDTSILLKAVLDKEIGLRTDSLLSHVVVYQCQNYHKLLFLTDGGMNIAPSLDEKAMILKNSVKVAKAMGIENVKVACLAAKEKVNPKMIATVHGDKLKEMYKNKEFGEGVIVEGPIAFDLAISKEAAMTKKFESQVSGDVDIILVPAIEVGNGIGKALTYMANAKSAGIIMGAKAPVVLVSRADSHEAKLNSIALGSVIAANKTS</sequence>